<dbReference type="InterPro" id="IPR001680">
    <property type="entry name" value="WD40_rpt"/>
</dbReference>
<accession>A0AAV8TIS3</accession>
<proteinExistence type="predicted"/>
<dbReference type="EMBL" id="JAIWQS010000004">
    <property type="protein sequence ID" value="KAJ8766812.1"/>
    <property type="molecule type" value="Genomic_DNA"/>
</dbReference>
<gene>
    <name evidence="2" type="ORF">K2173_008366</name>
</gene>
<evidence type="ECO:0000256" key="1">
    <source>
        <dbReference type="PROSITE-ProRule" id="PRU00221"/>
    </source>
</evidence>
<dbReference type="InterPro" id="IPR036322">
    <property type="entry name" value="WD40_repeat_dom_sf"/>
</dbReference>
<sequence length="365" mass="42047">MAFECQENTEVFVDFICCEGNSHPITKCSTKELSFPGILPRCRRSITDLPAALISEILNFYCERWGLPIVQTPLSQGPSDEKSWKELFVEREIRTKTFLARDSVDVLYGHTEAVRTSNSFPFGFCQAHFHFRSPYLFDLKGSEVPNTEYRLWEHKGPITSLVLDLTRMYSGSWDMSVRVWERSSLKCLKVLRHSDWVWVLFHMILHLQAHPATLFLLEEKMEPFTCLRSLATPWRLMLLRWQLGFLSPVDSLAFEFPWLVSALSSDGKMSLIDVGKLLRRSRQTFRKKIARVNNFDIGADYIVCGGEEGVARMWNFAKALEIERRVRALRGICDQCSVAAKKNGLDGERSGEWHNKRVVNGELKA</sequence>
<keyword evidence="3" id="KW-1185">Reference proteome</keyword>
<dbReference type="SUPFAM" id="SSF50978">
    <property type="entry name" value="WD40 repeat-like"/>
    <property type="match status" value="1"/>
</dbReference>
<comment type="caution">
    <text evidence="2">The sequence shown here is derived from an EMBL/GenBank/DDBJ whole genome shotgun (WGS) entry which is preliminary data.</text>
</comment>
<dbReference type="Pfam" id="PF00400">
    <property type="entry name" value="WD40"/>
    <property type="match status" value="1"/>
</dbReference>
<dbReference type="Proteomes" id="UP001159364">
    <property type="component" value="Linkage Group LG04"/>
</dbReference>
<feature type="repeat" description="WD" evidence="1">
    <location>
        <begin position="151"/>
        <end position="190"/>
    </location>
</feature>
<dbReference type="AlphaFoldDB" id="A0AAV8TIS3"/>
<evidence type="ECO:0000313" key="2">
    <source>
        <dbReference type="EMBL" id="KAJ8766812.1"/>
    </source>
</evidence>
<dbReference type="SMART" id="SM00320">
    <property type="entry name" value="WD40"/>
    <property type="match status" value="2"/>
</dbReference>
<dbReference type="InterPro" id="IPR015943">
    <property type="entry name" value="WD40/YVTN_repeat-like_dom_sf"/>
</dbReference>
<organism evidence="2 3">
    <name type="scientific">Erythroxylum novogranatense</name>
    <dbReference type="NCBI Taxonomy" id="1862640"/>
    <lineage>
        <taxon>Eukaryota</taxon>
        <taxon>Viridiplantae</taxon>
        <taxon>Streptophyta</taxon>
        <taxon>Embryophyta</taxon>
        <taxon>Tracheophyta</taxon>
        <taxon>Spermatophyta</taxon>
        <taxon>Magnoliopsida</taxon>
        <taxon>eudicotyledons</taxon>
        <taxon>Gunneridae</taxon>
        <taxon>Pentapetalae</taxon>
        <taxon>rosids</taxon>
        <taxon>fabids</taxon>
        <taxon>Malpighiales</taxon>
        <taxon>Erythroxylaceae</taxon>
        <taxon>Erythroxylum</taxon>
    </lineage>
</organism>
<keyword evidence="1" id="KW-0853">WD repeat</keyword>
<dbReference type="PANTHER" id="PTHR19855">
    <property type="entry name" value="WD40 REPEAT PROTEIN 12, 37"/>
    <property type="match status" value="1"/>
</dbReference>
<reference evidence="2 3" key="1">
    <citation type="submission" date="2021-09" db="EMBL/GenBank/DDBJ databases">
        <title>Genomic insights and catalytic innovation underlie evolution of tropane alkaloids biosynthesis.</title>
        <authorList>
            <person name="Wang Y.-J."/>
            <person name="Tian T."/>
            <person name="Huang J.-P."/>
            <person name="Huang S.-X."/>
        </authorList>
    </citation>
    <scope>NUCLEOTIDE SEQUENCE [LARGE SCALE GENOMIC DNA]</scope>
    <source>
        <strain evidence="2">KIB-2018</strain>
        <tissue evidence="2">Leaf</tissue>
    </source>
</reference>
<evidence type="ECO:0008006" key="4">
    <source>
        <dbReference type="Google" id="ProtNLM"/>
    </source>
</evidence>
<evidence type="ECO:0000313" key="3">
    <source>
        <dbReference type="Proteomes" id="UP001159364"/>
    </source>
</evidence>
<protein>
    <recommendedName>
        <fullName evidence="4">F-box protein</fullName>
    </recommendedName>
</protein>
<dbReference type="PANTHER" id="PTHR19855:SF19">
    <property type="entry name" value="OS04G0619700 PROTEIN"/>
    <property type="match status" value="1"/>
</dbReference>
<dbReference type="PROSITE" id="PS50082">
    <property type="entry name" value="WD_REPEATS_2"/>
    <property type="match status" value="1"/>
</dbReference>
<name>A0AAV8TIS3_9ROSI</name>
<dbReference type="Gene3D" id="2.130.10.10">
    <property type="entry name" value="YVTN repeat-like/Quinoprotein amine dehydrogenase"/>
    <property type="match status" value="1"/>
</dbReference>